<evidence type="ECO:0000313" key="2">
    <source>
        <dbReference type="EMBL" id="ANJ66031.1"/>
    </source>
</evidence>
<evidence type="ECO:0000256" key="1">
    <source>
        <dbReference type="SAM" id="MobiDB-lite"/>
    </source>
</evidence>
<dbReference type="AlphaFoldDB" id="A0A191ZDT3"/>
<protein>
    <recommendedName>
        <fullName evidence="4">DUF935 domain-containing protein</fullName>
    </recommendedName>
</protein>
<dbReference type="OrthoDB" id="9797300at2"/>
<dbReference type="STRING" id="1860122.A9404_00330"/>
<gene>
    <name evidence="2" type="ORF">A9404_00330</name>
</gene>
<evidence type="ECO:0008006" key="4">
    <source>
        <dbReference type="Google" id="ProtNLM"/>
    </source>
</evidence>
<dbReference type="RefSeq" id="WP_066097624.1">
    <property type="nucleotide sequence ID" value="NZ_CP016027.1"/>
</dbReference>
<proteinExistence type="predicted"/>
<evidence type="ECO:0000313" key="3">
    <source>
        <dbReference type="Proteomes" id="UP000078596"/>
    </source>
</evidence>
<dbReference type="KEGG" id="haz:A9404_00330"/>
<keyword evidence="3" id="KW-1185">Reference proteome</keyword>
<dbReference type="InterPro" id="IPR009279">
    <property type="entry name" value="Portal_Mu"/>
</dbReference>
<organism evidence="2 3">
    <name type="scientific">Halothiobacillus diazotrophicus</name>
    <dbReference type="NCBI Taxonomy" id="1860122"/>
    <lineage>
        <taxon>Bacteria</taxon>
        <taxon>Pseudomonadati</taxon>
        <taxon>Pseudomonadota</taxon>
        <taxon>Gammaproteobacteria</taxon>
        <taxon>Chromatiales</taxon>
        <taxon>Halothiobacillaceae</taxon>
        <taxon>Halothiobacillus</taxon>
    </lineage>
</organism>
<sequence>MNRKGIWVSPNQFVEFADNARQNLTAEIASRDHSPDFNALGQYLPNPDPVLKKMGRDIAVYRDLRADAHVGGCIRRRKAAVKALEWRIEQGNATARVTKRIDAIFQRLDLDHLRAEAMEAALYGYQPLEVMWTKAAGFADGWNVPERVVAKPPEWFLFDPESRLRFRSKDRLFDGELLPERKFLLPRQDASYVNPYGIADLSMCFWPATFKRGGLKFWVVFTEKYGTPWLVGKTPRGTPKTETDRLLDQLEAMVQDAVAVIPDDSSVDIVGDAARTSSSSIYQDLLMYCRSEISIALLGQNQTTEANANRASATAGLEVTREIRDSDVTMIEQAMNELIRWIVEINSDGEAPTFKLFEQAEIDDTQAKRDDILSRTGVKFTKSYYMRSYDLRDDDLEVVAPPSSPTSPQGGAANGAAFSESGTRSGCPCCSGVEFSDGQNPSATDALDQAVTAEMDQWQAVLAPMVDPLQKLIDEAIQNGETADQLLSRLPDLLTPQASAALQAQLTRQNFIARLAAASGLQIDVPQ</sequence>
<dbReference type="Proteomes" id="UP000078596">
    <property type="component" value="Chromosome"/>
</dbReference>
<dbReference type="Pfam" id="PF06074">
    <property type="entry name" value="Portal_Mu"/>
    <property type="match status" value="1"/>
</dbReference>
<feature type="region of interest" description="Disordered" evidence="1">
    <location>
        <begin position="398"/>
        <end position="419"/>
    </location>
</feature>
<name>A0A191ZDT3_9GAMM</name>
<reference evidence="2 3" key="1">
    <citation type="submission" date="2016-06" db="EMBL/GenBank/DDBJ databases">
        <title>Insight into the functional genes involving in sulfur oxidation in Pearl River water.</title>
        <authorList>
            <person name="Luo J."/>
            <person name="Tan X."/>
            <person name="Lin W."/>
        </authorList>
    </citation>
    <scope>NUCLEOTIDE SEQUENCE [LARGE SCALE GENOMIC DNA]</scope>
    <source>
        <strain evidence="2 3">LS2</strain>
    </source>
</reference>
<accession>A0A191ZDT3</accession>
<dbReference type="EMBL" id="CP016027">
    <property type="protein sequence ID" value="ANJ66031.1"/>
    <property type="molecule type" value="Genomic_DNA"/>
</dbReference>